<dbReference type="CDD" id="cd04301">
    <property type="entry name" value="NAT_SF"/>
    <property type="match status" value="1"/>
</dbReference>
<evidence type="ECO:0000256" key="1">
    <source>
        <dbReference type="SAM" id="SignalP"/>
    </source>
</evidence>
<dbReference type="PROSITE" id="PS51186">
    <property type="entry name" value="GNAT"/>
    <property type="match status" value="1"/>
</dbReference>
<dbReference type="Gene3D" id="3.40.630.30">
    <property type="match status" value="1"/>
</dbReference>
<dbReference type="Pfam" id="PF13302">
    <property type="entry name" value="Acetyltransf_3"/>
    <property type="match status" value="1"/>
</dbReference>
<dbReference type="RefSeq" id="WP_215789310.1">
    <property type="nucleotide sequence ID" value="NZ_JAHKKG010000006.1"/>
</dbReference>
<dbReference type="SUPFAM" id="SSF55729">
    <property type="entry name" value="Acyl-CoA N-acyltransferases (Nat)"/>
    <property type="match status" value="1"/>
</dbReference>
<feature type="chain" id="PRO_5046898250" evidence="1">
    <location>
        <begin position="19"/>
        <end position="193"/>
    </location>
</feature>
<dbReference type="Proteomes" id="UP001519654">
    <property type="component" value="Unassembled WGS sequence"/>
</dbReference>
<sequence length="193" mass="21070">MAITTLPALPIGAFSALAQPVLTAENVTLRPWTIRDVDAVLQGYGDSSIQHWHVRSMTPAEARAWIEHWPGRWAQDSGAGWALEVGGEVAGQLSMRHVDLHEGRVEWSYWVLPAARGKGVATTALIAATEWVFSVGVHRAELDHSSRNEASCRVATKAGYLAEGTARQRGLHSDGWHDMHLHARLRSAVSVDA</sequence>
<accession>A0ABS5YRN9</accession>
<dbReference type="InterPro" id="IPR051908">
    <property type="entry name" value="Ribosomal_N-acetyltransferase"/>
</dbReference>
<evidence type="ECO:0000259" key="2">
    <source>
        <dbReference type="PROSITE" id="PS51186"/>
    </source>
</evidence>
<keyword evidence="1" id="KW-0732">Signal</keyword>
<dbReference type="PANTHER" id="PTHR43441:SF10">
    <property type="entry name" value="ACETYLTRANSFERASE"/>
    <property type="match status" value="1"/>
</dbReference>
<dbReference type="PANTHER" id="PTHR43441">
    <property type="entry name" value="RIBOSOMAL-PROTEIN-SERINE ACETYLTRANSFERASE"/>
    <property type="match status" value="1"/>
</dbReference>
<gene>
    <name evidence="3" type="ORF">KOI35_21620</name>
</gene>
<organism evidence="3 4">
    <name type="scientific">Paractinoplanes bogorensis</name>
    <dbReference type="NCBI Taxonomy" id="1610840"/>
    <lineage>
        <taxon>Bacteria</taxon>
        <taxon>Bacillati</taxon>
        <taxon>Actinomycetota</taxon>
        <taxon>Actinomycetes</taxon>
        <taxon>Micromonosporales</taxon>
        <taxon>Micromonosporaceae</taxon>
        <taxon>Paractinoplanes</taxon>
    </lineage>
</organism>
<name>A0ABS5YRN9_9ACTN</name>
<evidence type="ECO:0000313" key="4">
    <source>
        <dbReference type="Proteomes" id="UP001519654"/>
    </source>
</evidence>
<protein>
    <submittedName>
        <fullName evidence="3">GNAT family N-acetyltransferase</fullName>
    </submittedName>
</protein>
<reference evidence="3 4" key="1">
    <citation type="submission" date="2021-06" db="EMBL/GenBank/DDBJ databases">
        <title>Actinoplanes lichenicola sp. nov., and Actinoplanes ovalisporus sp. nov., isolated from lichen in Thailand.</title>
        <authorList>
            <person name="Saeng-In P."/>
            <person name="Kanchanasin P."/>
            <person name="Yuki M."/>
            <person name="Kudo T."/>
            <person name="Ohkuma M."/>
            <person name="Phongsopitanun W."/>
            <person name="Tanasupawat S."/>
        </authorList>
    </citation>
    <scope>NUCLEOTIDE SEQUENCE [LARGE SCALE GENOMIC DNA]</scope>
    <source>
        <strain evidence="3 4">NBRC 110975</strain>
    </source>
</reference>
<dbReference type="InterPro" id="IPR000182">
    <property type="entry name" value="GNAT_dom"/>
</dbReference>
<proteinExistence type="predicted"/>
<evidence type="ECO:0000313" key="3">
    <source>
        <dbReference type="EMBL" id="MBU2666118.1"/>
    </source>
</evidence>
<feature type="signal peptide" evidence="1">
    <location>
        <begin position="1"/>
        <end position="18"/>
    </location>
</feature>
<dbReference type="InterPro" id="IPR016181">
    <property type="entry name" value="Acyl_CoA_acyltransferase"/>
</dbReference>
<dbReference type="EMBL" id="JAHKKG010000006">
    <property type="protein sequence ID" value="MBU2666118.1"/>
    <property type="molecule type" value="Genomic_DNA"/>
</dbReference>
<keyword evidence="4" id="KW-1185">Reference proteome</keyword>
<comment type="caution">
    <text evidence="3">The sequence shown here is derived from an EMBL/GenBank/DDBJ whole genome shotgun (WGS) entry which is preliminary data.</text>
</comment>
<feature type="domain" description="N-acetyltransferase" evidence="2">
    <location>
        <begin position="27"/>
        <end position="182"/>
    </location>
</feature>